<reference evidence="2 3" key="1">
    <citation type="submission" date="2022-05" db="EMBL/GenBank/DDBJ databases">
        <authorList>
            <consortium name="Genoscope - CEA"/>
            <person name="William W."/>
        </authorList>
    </citation>
    <scope>NUCLEOTIDE SEQUENCE [LARGE SCALE GENOMIC DNA]</scope>
</reference>
<feature type="non-terminal residue" evidence="2">
    <location>
        <position position="1"/>
    </location>
</feature>
<dbReference type="Proteomes" id="UP001159405">
    <property type="component" value="Unassembled WGS sequence"/>
</dbReference>
<gene>
    <name evidence="2" type="ORF">PLOB_00026949</name>
</gene>
<name>A0ABN8RUD3_9CNID</name>
<feature type="region of interest" description="Disordered" evidence="1">
    <location>
        <begin position="1"/>
        <end position="29"/>
    </location>
</feature>
<accession>A0ABN8RUD3</accession>
<protein>
    <submittedName>
        <fullName evidence="2">Uncharacterized protein</fullName>
    </submittedName>
</protein>
<proteinExistence type="predicted"/>
<comment type="caution">
    <text evidence="2">The sequence shown here is derived from an EMBL/GenBank/DDBJ whole genome shotgun (WGS) entry which is preliminary data.</text>
</comment>
<evidence type="ECO:0000313" key="2">
    <source>
        <dbReference type="EMBL" id="CAH3182409.1"/>
    </source>
</evidence>
<feature type="non-terminal residue" evidence="2">
    <location>
        <position position="120"/>
    </location>
</feature>
<organism evidence="2 3">
    <name type="scientific">Porites lobata</name>
    <dbReference type="NCBI Taxonomy" id="104759"/>
    <lineage>
        <taxon>Eukaryota</taxon>
        <taxon>Metazoa</taxon>
        <taxon>Cnidaria</taxon>
        <taxon>Anthozoa</taxon>
        <taxon>Hexacorallia</taxon>
        <taxon>Scleractinia</taxon>
        <taxon>Fungiina</taxon>
        <taxon>Poritidae</taxon>
        <taxon>Porites</taxon>
    </lineage>
</organism>
<feature type="compositionally biased region" description="Polar residues" evidence="1">
    <location>
        <begin position="1"/>
        <end position="14"/>
    </location>
</feature>
<dbReference type="EMBL" id="CALNXK010000322">
    <property type="protein sequence ID" value="CAH3182409.1"/>
    <property type="molecule type" value="Genomic_DNA"/>
</dbReference>
<keyword evidence="3" id="KW-1185">Reference proteome</keyword>
<evidence type="ECO:0000313" key="3">
    <source>
        <dbReference type="Proteomes" id="UP001159405"/>
    </source>
</evidence>
<evidence type="ECO:0000256" key="1">
    <source>
        <dbReference type="SAM" id="MobiDB-lite"/>
    </source>
</evidence>
<sequence length="120" mass="13779">QTDHSWFNQFAESAKQQEQERQTKQIKKSVNPYKIPLPSTFHWSPEIAETFGSLPPSDASLASYLQKRKNQGKSLFPADEKYLQACHQQCKPVTGFWPQNEKAIAEFVKGPWPFGDLPEK</sequence>